<keyword evidence="1" id="KW-0732">Signal</keyword>
<reference evidence="2" key="1">
    <citation type="submission" date="2020-11" db="EMBL/GenBank/DDBJ databases">
        <authorList>
            <consortium name="DOE Joint Genome Institute"/>
            <person name="Ahrendt S."/>
            <person name="Riley R."/>
            <person name="Andreopoulos W."/>
            <person name="Labutti K."/>
            <person name="Pangilinan J."/>
            <person name="Ruiz-Duenas F.J."/>
            <person name="Barrasa J.M."/>
            <person name="Sanchez-Garcia M."/>
            <person name="Camarero S."/>
            <person name="Miyauchi S."/>
            <person name="Serrano A."/>
            <person name="Linde D."/>
            <person name="Babiker R."/>
            <person name="Drula E."/>
            <person name="Ayuso-Fernandez I."/>
            <person name="Pacheco R."/>
            <person name="Padilla G."/>
            <person name="Ferreira P."/>
            <person name="Barriuso J."/>
            <person name="Kellner H."/>
            <person name="Castanera R."/>
            <person name="Alfaro M."/>
            <person name="Ramirez L."/>
            <person name="Pisabarro A.G."/>
            <person name="Kuo A."/>
            <person name="Tritt A."/>
            <person name="Lipzen A."/>
            <person name="He G."/>
            <person name="Yan M."/>
            <person name="Ng V."/>
            <person name="Cullen D."/>
            <person name="Martin F."/>
            <person name="Rosso M.-N."/>
            <person name="Henrissat B."/>
            <person name="Hibbett D."/>
            <person name="Martinez A.T."/>
            <person name="Grigoriev I.V."/>
        </authorList>
    </citation>
    <scope>NUCLEOTIDE SEQUENCE</scope>
    <source>
        <strain evidence="2">AH 40177</strain>
    </source>
</reference>
<proteinExistence type="predicted"/>
<dbReference type="EMBL" id="JADNRY010000102">
    <property type="protein sequence ID" value="KAF9065534.1"/>
    <property type="molecule type" value="Genomic_DNA"/>
</dbReference>
<feature type="chain" id="PRO_5040214887" evidence="1">
    <location>
        <begin position="23"/>
        <end position="321"/>
    </location>
</feature>
<name>A0A9P5PH07_9AGAR</name>
<evidence type="ECO:0000313" key="3">
    <source>
        <dbReference type="Proteomes" id="UP000772434"/>
    </source>
</evidence>
<evidence type="ECO:0000313" key="2">
    <source>
        <dbReference type="EMBL" id="KAF9065534.1"/>
    </source>
</evidence>
<accession>A0A9P5PH07</accession>
<dbReference type="Proteomes" id="UP000772434">
    <property type="component" value="Unassembled WGS sequence"/>
</dbReference>
<sequence length="321" mass="35375">MTTMRLPLAGIFLAEQVLWACAYLPASSKHPRIPGPLIPPGLLGSRKAWQKESYRAKHHATRAAEQESSGSVVKAIVRRHVQEAGSISVDLALVPLGSGWAGLQLAARPKILSVKSVYEILGLCYIEWELDVGHTLRTPCRQRLMAYMPLPKGDTWPANKTAADAALDRLYQHAVVDLAHSDHRRGRYVTLPAGFGFGGGHVCPGNYANLPHNTQLVEDVLKDPAICQIARLVDGTCSGALWLTSRSAGLAAYFLKLHRFLANLQEKILADGPDVQRMFEGCCYATCHFNLHNAWTKDHEDFFNIIFSMCAIHASGKYDHT</sequence>
<protein>
    <submittedName>
        <fullName evidence="2">Uncharacterized protein</fullName>
    </submittedName>
</protein>
<feature type="signal peptide" evidence="1">
    <location>
        <begin position="1"/>
        <end position="22"/>
    </location>
</feature>
<organism evidence="2 3">
    <name type="scientific">Rhodocollybia butyracea</name>
    <dbReference type="NCBI Taxonomy" id="206335"/>
    <lineage>
        <taxon>Eukaryota</taxon>
        <taxon>Fungi</taxon>
        <taxon>Dikarya</taxon>
        <taxon>Basidiomycota</taxon>
        <taxon>Agaricomycotina</taxon>
        <taxon>Agaricomycetes</taxon>
        <taxon>Agaricomycetidae</taxon>
        <taxon>Agaricales</taxon>
        <taxon>Marasmiineae</taxon>
        <taxon>Omphalotaceae</taxon>
        <taxon>Rhodocollybia</taxon>
    </lineage>
</organism>
<dbReference type="AlphaFoldDB" id="A0A9P5PH07"/>
<gene>
    <name evidence="2" type="ORF">BDP27DRAFT_1424736</name>
</gene>
<comment type="caution">
    <text evidence="2">The sequence shown here is derived from an EMBL/GenBank/DDBJ whole genome shotgun (WGS) entry which is preliminary data.</text>
</comment>
<keyword evidence="3" id="KW-1185">Reference proteome</keyword>
<evidence type="ECO:0000256" key="1">
    <source>
        <dbReference type="SAM" id="SignalP"/>
    </source>
</evidence>
<dbReference type="OrthoDB" id="3031270at2759"/>